<protein>
    <submittedName>
        <fullName evidence="2">Lrp/AsnC family transcriptional regulator</fullName>
    </submittedName>
</protein>
<dbReference type="WBParaSite" id="SSLN_0002034601-mRNA-1">
    <property type="protein sequence ID" value="SSLN_0002034601-mRNA-1"/>
    <property type="gene ID" value="SSLN_0002034601"/>
</dbReference>
<proteinExistence type="predicted"/>
<evidence type="ECO:0000256" key="1">
    <source>
        <dbReference type="SAM" id="MobiDB-lite"/>
    </source>
</evidence>
<feature type="compositionally biased region" description="Acidic residues" evidence="1">
    <location>
        <begin position="61"/>
        <end position="80"/>
    </location>
</feature>
<reference evidence="2" key="1">
    <citation type="submission" date="2016-06" db="UniProtKB">
        <authorList>
            <consortium name="WormBaseParasite"/>
        </authorList>
    </citation>
    <scope>IDENTIFICATION</scope>
</reference>
<organism evidence="2">
    <name type="scientific">Schistocephalus solidus</name>
    <name type="common">Tapeworm</name>
    <dbReference type="NCBI Taxonomy" id="70667"/>
    <lineage>
        <taxon>Eukaryota</taxon>
        <taxon>Metazoa</taxon>
        <taxon>Spiralia</taxon>
        <taxon>Lophotrochozoa</taxon>
        <taxon>Platyhelminthes</taxon>
        <taxon>Cestoda</taxon>
        <taxon>Eucestoda</taxon>
        <taxon>Diphyllobothriidea</taxon>
        <taxon>Diphyllobothriidae</taxon>
        <taxon>Schistocephalus</taxon>
    </lineage>
</organism>
<feature type="region of interest" description="Disordered" evidence="1">
    <location>
        <begin position="54"/>
        <end position="80"/>
    </location>
</feature>
<accession>A0A183TT16</accession>
<sequence>LGLSDESIIKCALRKRTKLDELKNVVNEIKPDIMAFTEIRLIAVITDSKYHFEDISTSGEIDQDEEEEEEEEEEKDEKES</sequence>
<name>A0A183TT16_SCHSO</name>
<dbReference type="AlphaFoldDB" id="A0A183TT16"/>
<evidence type="ECO:0000313" key="2">
    <source>
        <dbReference type="WBParaSite" id="SSLN_0002034601-mRNA-1"/>
    </source>
</evidence>